<evidence type="ECO:0000313" key="1">
    <source>
        <dbReference type="EMBL" id="GIY01274.1"/>
    </source>
</evidence>
<name>A0AAV4PYI1_CAEEX</name>
<comment type="caution">
    <text evidence="1">The sequence shown here is derived from an EMBL/GenBank/DDBJ whole genome shotgun (WGS) entry which is preliminary data.</text>
</comment>
<keyword evidence="2" id="KW-1185">Reference proteome</keyword>
<protein>
    <submittedName>
        <fullName evidence="1">Uncharacterized protein</fullName>
    </submittedName>
</protein>
<accession>A0AAV4PYI1</accession>
<gene>
    <name evidence="1" type="ORF">CEXT_479321</name>
</gene>
<reference evidence="1 2" key="1">
    <citation type="submission" date="2021-06" db="EMBL/GenBank/DDBJ databases">
        <title>Caerostris extrusa draft genome.</title>
        <authorList>
            <person name="Kono N."/>
            <person name="Arakawa K."/>
        </authorList>
    </citation>
    <scope>NUCLEOTIDE SEQUENCE [LARGE SCALE GENOMIC DNA]</scope>
</reference>
<dbReference type="EMBL" id="BPLR01005293">
    <property type="protein sequence ID" value="GIY01274.1"/>
    <property type="molecule type" value="Genomic_DNA"/>
</dbReference>
<dbReference type="Proteomes" id="UP001054945">
    <property type="component" value="Unassembled WGS sequence"/>
</dbReference>
<dbReference type="AlphaFoldDB" id="A0AAV4PYI1"/>
<evidence type="ECO:0000313" key="2">
    <source>
        <dbReference type="Proteomes" id="UP001054945"/>
    </source>
</evidence>
<sequence>MTVLWLIRASPDVRAERKKKRPFLAKLAAVVQFERVSFLAVGKEDLEREADPILQFIRQWLLFNPVSAESGETRFGVEKSGKIQLAKQIRRFFPIRTDSNYGSFGHL</sequence>
<organism evidence="1 2">
    <name type="scientific">Caerostris extrusa</name>
    <name type="common">Bark spider</name>
    <name type="synonym">Caerostris bankana</name>
    <dbReference type="NCBI Taxonomy" id="172846"/>
    <lineage>
        <taxon>Eukaryota</taxon>
        <taxon>Metazoa</taxon>
        <taxon>Ecdysozoa</taxon>
        <taxon>Arthropoda</taxon>
        <taxon>Chelicerata</taxon>
        <taxon>Arachnida</taxon>
        <taxon>Araneae</taxon>
        <taxon>Araneomorphae</taxon>
        <taxon>Entelegynae</taxon>
        <taxon>Araneoidea</taxon>
        <taxon>Araneidae</taxon>
        <taxon>Caerostris</taxon>
    </lineage>
</organism>
<proteinExistence type="predicted"/>